<feature type="compositionally biased region" description="Low complexity" evidence="1">
    <location>
        <begin position="228"/>
        <end position="238"/>
    </location>
</feature>
<dbReference type="VEuPathDB" id="ToxoDB:BESB_028540"/>
<name>A0A2A9M0E2_BESBE</name>
<dbReference type="AlphaFoldDB" id="A0A2A9M0E2"/>
<protein>
    <submittedName>
        <fullName evidence="2">Uncharacterized protein</fullName>
    </submittedName>
</protein>
<evidence type="ECO:0000256" key="1">
    <source>
        <dbReference type="SAM" id="MobiDB-lite"/>
    </source>
</evidence>
<dbReference type="KEGG" id="bbes:BESB_028540"/>
<feature type="region of interest" description="Disordered" evidence="1">
    <location>
        <begin position="516"/>
        <end position="536"/>
    </location>
</feature>
<accession>A0A2A9M0E2</accession>
<feature type="compositionally biased region" description="Basic and acidic residues" evidence="1">
    <location>
        <begin position="56"/>
        <end position="66"/>
    </location>
</feature>
<dbReference type="EMBL" id="NWUJ01000015">
    <property type="protein sequence ID" value="PFH31419.1"/>
    <property type="molecule type" value="Genomic_DNA"/>
</dbReference>
<feature type="region of interest" description="Disordered" evidence="1">
    <location>
        <begin position="555"/>
        <end position="584"/>
    </location>
</feature>
<dbReference type="Proteomes" id="UP000224006">
    <property type="component" value="Unassembled WGS sequence"/>
</dbReference>
<feature type="compositionally biased region" description="Polar residues" evidence="1">
    <location>
        <begin position="290"/>
        <end position="305"/>
    </location>
</feature>
<evidence type="ECO:0000313" key="3">
    <source>
        <dbReference type="Proteomes" id="UP000224006"/>
    </source>
</evidence>
<proteinExistence type="predicted"/>
<feature type="region of interest" description="Disordered" evidence="1">
    <location>
        <begin position="288"/>
        <end position="311"/>
    </location>
</feature>
<feature type="region of interest" description="Disordered" evidence="1">
    <location>
        <begin position="213"/>
        <end position="238"/>
    </location>
</feature>
<sequence length="661" mass="70644">MAVEIARLKAELKERLQSLHGDLCWRGSAGLADNPGEGGSAGRSSVSAPDDADEGPSTRRPHDNALYESKEEAHLRQLELAILRQKRRKAVAKKCLATAEATLRRLQQVGGAEESKIAAATSEHAEAAAELAAASRRYLFLRRQKRTVKSLMRHDQRVPRRDADAGAEGVILRFQKLGIPISRQETTVPWHTRRQFATLKHLRPDFDTVGCPGASPAAPSVMQPATPPASHTPAPKSPGNYVMSTAAETLEHDASSCLAGTGVCIERARREPSSRGFESCRVRTAPLANRPSQFGSSAARSGSPSNEEENRLAPLATWGDESALSAAMTVMARTPVLVADARRQEATLQSASFFMPAAGPSASRAHSPLLGSHVSWGLGADSTVPHQRSEPSHLTGGLSYAKERETEYAPWPDPTGGSATPLAGDLAKPVLGVPETRPGTMLQTKNSSMPVPSVSPPLSATLASHLMRLLEDENLLLTDWQSLSGECPSKPPHVEAAAHLWQVGAASGAPVSGLIGSPEHEAVAGPPSSSPDWEGPSLAVTQEVELAPEVRARLSTTAEAKQEGKYLSSGASEPRLHKDTDTPQARWPLPSWILKHRQCPSLMQNSHLGTKVGGIRETLAPLTVTWGSGNELPLERHGDAQPELRCLRVGWTQTQEPVSTA</sequence>
<comment type="caution">
    <text evidence="2">The sequence shown here is derived from an EMBL/GenBank/DDBJ whole genome shotgun (WGS) entry which is preliminary data.</text>
</comment>
<gene>
    <name evidence="2" type="ORF">BESB_028540</name>
</gene>
<dbReference type="GeneID" id="40307906"/>
<feature type="region of interest" description="Disordered" evidence="1">
    <location>
        <begin position="405"/>
        <end position="456"/>
    </location>
</feature>
<dbReference type="RefSeq" id="XP_029215428.1">
    <property type="nucleotide sequence ID" value="XM_029361528.1"/>
</dbReference>
<evidence type="ECO:0000313" key="2">
    <source>
        <dbReference type="EMBL" id="PFH31419.1"/>
    </source>
</evidence>
<reference evidence="2 3" key="1">
    <citation type="submission" date="2017-09" db="EMBL/GenBank/DDBJ databases">
        <title>Genome sequencing of Besnoitia besnoiti strain Bb-Ger1.</title>
        <authorList>
            <person name="Schares G."/>
            <person name="Venepally P."/>
            <person name="Lorenzi H.A."/>
        </authorList>
    </citation>
    <scope>NUCLEOTIDE SEQUENCE [LARGE SCALE GENOMIC DNA]</scope>
    <source>
        <strain evidence="2 3">Bb-Ger1</strain>
    </source>
</reference>
<feature type="region of interest" description="Disordered" evidence="1">
    <location>
        <begin position="32"/>
        <end position="66"/>
    </location>
</feature>
<keyword evidence="3" id="KW-1185">Reference proteome</keyword>
<feature type="compositionally biased region" description="Low complexity" evidence="1">
    <location>
        <begin position="447"/>
        <end position="456"/>
    </location>
</feature>
<organism evidence="2 3">
    <name type="scientific">Besnoitia besnoiti</name>
    <name type="common">Apicomplexan protozoan</name>
    <dbReference type="NCBI Taxonomy" id="94643"/>
    <lineage>
        <taxon>Eukaryota</taxon>
        <taxon>Sar</taxon>
        <taxon>Alveolata</taxon>
        <taxon>Apicomplexa</taxon>
        <taxon>Conoidasida</taxon>
        <taxon>Coccidia</taxon>
        <taxon>Eucoccidiorida</taxon>
        <taxon>Eimeriorina</taxon>
        <taxon>Sarcocystidae</taxon>
        <taxon>Besnoitia</taxon>
    </lineage>
</organism>